<dbReference type="InterPro" id="IPR011545">
    <property type="entry name" value="DEAD/DEAH_box_helicase_dom"/>
</dbReference>
<dbReference type="GO" id="GO:0004386">
    <property type="term" value="F:helicase activity"/>
    <property type="evidence" value="ECO:0007669"/>
    <property type="project" value="UniProtKB-KW"/>
</dbReference>
<gene>
    <name evidence="6" type="ORF">JVW63_05415</name>
</gene>
<evidence type="ECO:0000313" key="7">
    <source>
        <dbReference type="Proteomes" id="UP000705983"/>
    </source>
</evidence>
<dbReference type="Proteomes" id="UP000705983">
    <property type="component" value="Unassembled WGS sequence"/>
</dbReference>
<feature type="domain" description="Helicase ATP-binding" evidence="5">
    <location>
        <begin position="1"/>
        <end position="258"/>
    </location>
</feature>
<proteinExistence type="inferred from homology"/>
<dbReference type="PANTHER" id="PTHR11472">
    <property type="entry name" value="DNA REPAIR DEAD HELICASE RAD3/XP-D SUBFAMILY MEMBER"/>
    <property type="match status" value="1"/>
</dbReference>
<evidence type="ECO:0000256" key="4">
    <source>
        <dbReference type="ARBA" id="ARBA00038058"/>
    </source>
</evidence>
<keyword evidence="3" id="KW-0067">ATP-binding</keyword>
<organism evidence="6 7">
    <name type="scientific">Flaviflexus equikiangi</name>
    <dbReference type="NCBI Taxonomy" id="2758573"/>
    <lineage>
        <taxon>Bacteria</taxon>
        <taxon>Bacillati</taxon>
        <taxon>Actinomycetota</taxon>
        <taxon>Actinomycetes</taxon>
        <taxon>Actinomycetales</taxon>
        <taxon>Actinomycetaceae</taxon>
        <taxon>Flaviflexus</taxon>
    </lineage>
</organism>
<dbReference type="EMBL" id="JAFFJS010000003">
    <property type="protein sequence ID" value="MBM9433134.1"/>
    <property type="molecule type" value="Genomic_DNA"/>
</dbReference>
<dbReference type="PANTHER" id="PTHR11472:SF34">
    <property type="entry name" value="REGULATOR OF TELOMERE ELONGATION HELICASE 1"/>
    <property type="match status" value="1"/>
</dbReference>
<reference evidence="7" key="1">
    <citation type="submission" date="2021-02" db="EMBL/GenBank/DDBJ databases">
        <title>Leucobacter sp. CX169.</title>
        <authorList>
            <person name="Cheng Y."/>
        </authorList>
    </citation>
    <scope>NUCLEOTIDE SEQUENCE [LARGE SCALE GENOMIC DNA]</scope>
    <source>
        <strain evidence="7">JY899</strain>
    </source>
</reference>
<evidence type="ECO:0000256" key="1">
    <source>
        <dbReference type="ARBA" id="ARBA00022741"/>
    </source>
</evidence>
<dbReference type="InterPro" id="IPR014013">
    <property type="entry name" value="Helic_SF1/SF2_ATP-bd_DinG/Rad3"/>
</dbReference>
<keyword evidence="7" id="KW-1185">Reference proteome</keyword>
<keyword evidence="1" id="KW-0547">Nucleotide-binding</keyword>
<comment type="caution">
    <text evidence="6">The sequence shown here is derived from an EMBL/GenBank/DDBJ whole genome shotgun (WGS) entry which is preliminary data.</text>
</comment>
<evidence type="ECO:0000313" key="6">
    <source>
        <dbReference type="EMBL" id="MBM9433134.1"/>
    </source>
</evidence>
<dbReference type="InterPro" id="IPR027417">
    <property type="entry name" value="P-loop_NTPase"/>
</dbReference>
<accession>A0ABS2TEQ0</accession>
<evidence type="ECO:0000259" key="5">
    <source>
        <dbReference type="PROSITE" id="PS51193"/>
    </source>
</evidence>
<dbReference type="InterPro" id="IPR045028">
    <property type="entry name" value="DinG/Rad3-like"/>
</dbReference>
<dbReference type="Pfam" id="PF00270">
    <property type="entry name" value="DEAD"/>
    <property type="match status" value="1"/>
</dbReference>
<dbReference type="SMART" id="SM00491">
    <property type="entry name" value="HELICc2"/>
    <property type="match status" value="1"/>
</dbReference>
<dbReference type="SUPFAM" id="SSF52540">
    <property type="entry name" value="P-loop containing nucleoside triphosphate hydrolases"/>
    <property type="match status" value="1"/>
</dbReference>
<name>A0ABS2TEQ0_9ACTO</name>
<keyword evidence="6" id="KW-0347">Helicase</keyword>
<evidence type="ECO:0000256" key="2">
    <source>
        <dbReference type="ARBA" id="ARBA00022801"/>
    </source>
</evidence>
<dbReference type="InterPro" id="IPR006555">
    <property type="entry name" value="ATP-dep_Helicase_C"/>
</dbReference>
<dbReference type="Gene3D" id="3.40.50.300">
    <property type="entry name" value="P-loop containing nucleotide triphosphate hydrolases"/>
    <property type="match status" value="2"/>
</dbReference>
<protein>
    <submittedName>
        <fullName evidence="6">ATP-dependent DNA helicase</fullName>
    </submittedName>
</protein>
<dbReference type="Pfam" id="PF13307">
    <property type="entry name" value="Helicase_C_2"/>
    <property type="match status" value="1"/>
</dbReference>
<evidence type="ECO:0000256" key="3">
    <source>
        <dbReference type="ARBA" id="ARBA00022840"/>
    </source>
</evidence>
<comment type="similarity">
    <text evidence="4">Belongs to the helicase family. DinG subfamily.</text>
</comment>
<sequence>MAEAVYDALTDGGHLLVQAGTGTGKSMGYLVPTALWVARTGGRAIVSTATLALQRQITHDDAPRVLEAVKEKTGVVVSTALLKGWQNYACLKRVNQDAQAALFAEGEATALGEQVVRAREWALTSETGDRDALVPGVPDLVWRQLSVSKQECDGKDCPLFNECFPEKARQAAMEADIVITNHAMLGVQSAGIEVLPQAGAVIIDEAHDLVGRVTNQLTVRIGPADISRVARMMRSLGKLDAEFVRHGDSLADALKDVDGRIRLIPDMVREALGAMARTVKEACESEQWAKAFIKDIDDILSDDGRYVVWASEGTICGAPLDVAGPIAKEIFSERAAVLTSATLEVGGSFNPMAYQVGLAFPDQGPWEGIDVGSPFDYPKQGILYIGSDLPAPSREADNTVVHERMVELIRASDGGALGLFSSRRAAEEAADYLRDHLDVPILCQGDDQLSTLVEEFKNDDRACLVGTLSLWQGIDVPGRACRLVLIDKIPFPRPDDPVSQARTEQVGKRGGNGFMQVSATHAAVLLAQASGRLLRRTDDRGVVAVFDSRIVTKAYGGFLRAGMPPMWPTADLEITKESLKRLSGAVRVSE</sequence>
<dbReference type="PROSITE" id="PS51193">
    <property type="entry name" value="HELICASE_ATP_BIND_2"/>
    <property type="match status" value="1"/>
</dbReference>
<keyword evidence="2" id="KW-0378">Hydrolase</keyword>